<evidence type="ECO:0000256" key="1">
    <source>
        <dbReference type="SAM" id="MobiDB-lite"/>
    </source>
</evidence>
<reference evidence="2" key="1">
    <citation type="submission" date="2021-01" db="EMBL/GenBank/DDBJ databases">
        <authorList>
            <person name="Corre E."/>
            <person name="Pelletier E."/>
            <person name="Niang G."/>
            <person name="Scheremetjew M."/>
            <person name="Finn R."/>
            <person name="Kale V."/>
            <person name="Holt S."/>
            <person name="Cochrane G."/>
            <person name="Meng A."/>
            <person name="Brown T."/>
            <person name="Cohen L."/>
        </authorList>
    </citation>
    <scope>NUCLEOTIDE SEQUENCE</scope>
    <source>
        <strain evidence="2">UTEX LB 985</strain>
    </source>
</reference>
<evidence type="ECO:0000313" key="2">
    <source>
        <dbReference type="EMBL" id="CAD9400760.1"/>
    </source>
</evidence>
<accession>A0A7S2BLS4</accession>
<proteinExistence type="predicted"/>
<name>A0A7S2BLS4_9EUKA</name>
<feature type="region of interest" description="Disordered" evidence="1">
    <location>
        <begin position="128"/>
        <end position="166"/>
    </location>
</feature>
<protein>
    <submittedName>
        <fullName evidence="2">Uncharacterized protein</fullName>
    </submittedName>
</protein>
<dbReference type="EMBL" id="HBGU01004730">
    <property type="protein sequence ID" value="CAD9400760.1"/>
    <property type="molecule type" value="Transcribed_RNA"/>
</dbReference>
<organism evidence="2">
    <name type="scientific">Haptolina brevifila</name>
    <dbReference type="NCBI Taxonomy" id="156173"/>
    <lineage>
        <taxon>Eukaryota</taxon>
        <taxon>Haptista</taxon>
        <taxon>Haptophyta</taxon>
        <taxon>Prymnesiophyceae</taxon>
        <taxon>Prymnesiales</taxon>
        <taxon>Prymnesiaceae</taxon>
        <taxon>Haptolina</taxon>
    </lineage>
</organism>
<sequence length="193" mass="21259">MLNSSKKWWVKPEFYPKVCPEHPPMPDPFKVSAEDTKFLHRKLSSGAKKAQRGYPLESRIIAGKITDQAAPSLADATMRVADKPFRQHTGATFKFMPSEPREILPGTTDSNTDGYEFTQPLYSSFTADRTFVPPKLPPRAHQRARPAMRERVRPASTQASCGMMGSSMPANTLPPTSHGGTMGSMRPVTAAVV</sequence>
<gene>
    <name evidence="2" type="ORF">CBRE1094_LOCUS2559</name>
</gene>
<dbReference type="AlphaFoldDB" id="A0A7S2BLS4"/>